<dbReference type="AlphaFoldDB" id="A0A1A2ZUB7"/>
<reference evidence="3" key="1">
    <citation type="submission" date="2016-06" db="EMBL/GenBank/DDBJ databases">
        <authorList>
            <person name="Sutton G."/>
            <person name="Brinkac L."/>
            <person name="Sanka R."/>
            <person name="Adams M."/>
            <person name="Lau E."/>
            <person name="Sam S."/>
            <person name="Sreng N."/>
            <person name="Him V."/>
            <person name="Kerleguer A."/>
            <person name="Cheng S."/>
        </authorList>
    </citation>
    <scope>NUCLEOTIDE SEQUENCE [LARGE SCALE GENOMIC DNA]</scope>
    <source>
        <strain evidence="3">E861</strain>
    </source>
</reference>
<dbReference type="Proteomes" id="UP000093592">
    <property type="component" value="Unassembled WGS sequence"/>
</dbReference>
<dbReference type="OrthoDB" id="3568721at2"/>
<dbReference type="PROSITE" id="PS51257">
    <property type="entry name" value="PROKAR_LIPOPROTEIN"/>
    <property type="match status" value="1"/>
</dbReference>
<name>A0A1A2ZUB7_9MYCO</name>
<evidence type="ECO:0000259" key="1">
    <source>
        <dbReference type="Pfam" id="PF14230"/>
    </source>
</evidence>
<comment type="caution">
    <text evidence="2">The sequence shown here is derived from an EMBL/GenBank/DDBJ whole genome shotgun (WGS) entry which is preliminary data.</text>
</comment>
<gene>
    <name evidence="2" type="ORF">A5707_12145</name>
</gene>
<accession>A0A1A2ZUB7</accession>
<proteinExistence type="predicted"/>
<protein>
    <recommendedName>
        <fullName evidence="1">DUF4333 domain-containing protein</fullName>
    </recommendedName>
</protein>
<evidence type="ECO:0000313" key="2">
    <source>
        <dbReference type="EMBL" id="OBI52681.1"/>
    </source>
</evidence>
<evidence type="ECO:0000313" key="3">
    <source>
        <dbReference type="Proteomes" id="UP000093592"/>
    </source>
</evidence>
<dbReference type="EMBL" id="LZKJ01000017">
    <property type="protein sequence ID" value="OBI52681.1"/>
    <property type="molecule type" value="Genomic_DNA"/>
</dbReference>
<organism evidence="2 3">
    <name type="scientific">Mycobacterium kyorinense</name>
    <dbReference type="NCBI Taxonomy" id="487514"/>
    <lineage>
        <taxon>Bacteria</taxon>
        <taxon>Bacillati</taxon>
        <taxon>Actinomycetota</taxon>
        <taxon>Actinomycetes</taxon>
        <taxon>Mycobacteriales</taxon>
        <taxon>Mycobacteriaceae</taxon>
        <taxon>Mycobacterium</taxon>
    </lineage>
</organism>
<dbReference type="Pfam" id="PF14230">
    <property type="entry name" value="DUF4333"/>
    <property type="match status" value="1"/>
</dbReference>
<feature type="domain" description="DUF4333" evidence="1">
    <location>
        <begin position="18"/>
        <end position="95"/>
    </location>
</feature>
<sequence>MERKTRRSIVASLLGTIVLLSGCSVHGEVGKSVAVPKDKLAATVKEKLEANAGEKADSVVCDGDLPGKVGATQRCVLTDGGTKYRVTVTTTGVDGDNVKFDAVTDDQPMN</sequence>
<dbReference type="InterPro" id="IPR025637">
    <property type="entry name" value="DUF4333"/>
</dbReference>